<dbReference type="Pfam" id="PF09900">
    <property type="entry name" value="DUF2127"/>
    <property type="match status" value="1"/>
</dbReference>
<organism evidence="2 3">
    <name type="scientific">Lactococcus allomyrinae</name>
    <dbReference type="NCBI Taxonomy" id="2419773"/>
    <lineage>
        <taxon>Bacteria</taxon>
        <taxon>Bacillati</taxon>
        <taxon>Bacillota</taxon>
        <taxon>Bacilli</taxon>
        <taxon>Lactobacillales</taxon>
        <taxon>Streptococcaceae</taxon>
        <taxon>Lactococcus</taxon>
    </lineage>
</organism>
<dbReference type="AlphaFoldDB" id="A0A387BI79"/>
<feature type="transmembrane region" description="Helical" evidence="1">
    <location>
        <begin position="175"/>
        <end position="198"/>
    </location>
</feature>
<dbReference type="RefSeq" id="WP_120773291.1">
    <property type="nucleotide sequence ID" value="NZ_CP032627.1"/>
</dbReference>
<sequence>MRKLNMRAGWLDASFDIVVLFKSLFALLEVIGGVALFLVPMTVLRTLLNQLAKEAPLPVLVQLFNHTAQNLTSDMTLFAVIYLLAHGLLKLVSLALLWKRVLWAYPLSLVLLSGFIGYQMAEFSKTGAWSMIALTVIDLLMMVLTLLEYRKLSRNFQNLKKSYERISQMKKTIENYNLVIVVFNIIVLVAVFVSVRFVV</sequence>
<keyword evidence="1" id="KW-0812">Transmembrane</keyword>
<evidence type="ECO:0000313" key="3">
    <source>
        <dbReference type="Proteomes" id="UP000269374"/>
    </source>
</evidence>
<dbReference type="Proteomes" id="UP000269374">
    <property type="component" value="Chromosome"/>
</dbReference>
<feature type="transmembrane region" description="Helical" evidence="1">
    <location>
        <begin position="20"/>
        <end position="39"/>
    </location>
</feature>
<dbReference type="KEGG" id="lact:D7I46_04585"/>
<dbReference type="InterPro" id="IPR021125">
    <property type="entry name" value="DUF2127"/>
</dbReference>
<evidence type="ECO:0000313" key="2">
    <source>
        <dbReference type="EMBL" id="AYG01922.1"/>
    </source>
</evidence>
<feature type="transmembrane region" description="Helical" evidence="1">
    <location>
        <begin position="127"/>
        <end position="147"/>
    </location>
</feature>
<name>A0A387BI79_9LACT</name>
<gene>
    <name evidence="2" type="ORF">D7I46_04585</name>
</gene>
<accession>A0A387BI79</accession>
<keyword evidence="1" id="KW-0472">Membrane</keyword>
<evidence type="ECO:0000256" key="1">
    <source>
        <dbReference type="SAM" id="Phobius"/>
    </source>
</evidence>
<feature type="transmembrane region" description="Helical" evidence="1">
    <location>
        <begin position="75"/>
        <end position="97"/>
    </location>
</feature>
<reference evidence="2 3" key="1">
    <citation type="submission" date="2018-09" db="EMBL/GenBank/DDBJ databases">
        <title>Genome sequencing of strain 1JSPR-7.</title>
        <authorList>
            <person name="Heo J."/>
            <person name="Kim S.-J."/>
            <person name="Kwon S.-W."/>
        </authorList>
    </citation>
    <scope>NUCLEOTIDE SEQUENCE [LARGE SCALE GENOMIC DNA]</scope>
    <source>
        <strain evidence="2 3">1JSPR-7</strain>
    </source>
</reference>
<keyword evidence="3" id="KW-1185">Reference proteome</keyword>
<protein>
    <submittedName>
        <fullName evidence="2">DUF2127 domain-containing protein</fullName>
    </submittedName>
</protein>
<keyword evidence="1" id="KW-1133">Transmembrane helix</keyword>
<dbReference type="OrthoDB" id="8393979at2"/>
<proteinExistence type="predicted"/>
<feature type="transmembrane region" description="Helical" evidence="1">
    <location>
        <begin position="102"/>
        <end position="121"/>
    </location>
</feature>
<dbReference type="EMBL" id="CP032627">
    <property type="protein sequence ID" value="AYG01922.1"/>
    <property type="molecule type" value="Genomic_DNA"/>
</dbReference>